<dbReference type="GO" id="GO:0009279">
    <property type="term" value="C:cell outer membrane"/>
    <property type="evidence" value="ECO:0007669"/>
    <property type="project" value="UniProtKB-SubCell"/>
</dbReference>
<evidence type="ECO:0000256" key="7">
    <source>
        <dbReference type="ARBA" id="ARBA00023237"/>
    </source>
</evidence>
<dbReference type="GO" id="GO:0015288">
    <property type="term" value="F:porin activity"/>
    <property type="evidence" value="ECO:0007669"/>
    <property type="project" value="TreeGrafter"/>
</dbReference>
<evidence type="ECO:0000256" key="6">
    <source>
        <dbReference type="ARBA" id="ARBA00023136"/>
    </source>
</evidence>
<dbReference type="AlphaFoldDB" id="A0AA43Z898"/>
<dbReference type="Proteomes" id="UP000736384">
    <property type="component" value="Unassembled WGS sequence"/>
</dbReference>
<dbReference type="GO" id="GO:1990281">
    <property type="term" value="C:efflux pump complex"/>
    <property type="evidence" value="ECO:0007669"/>
    <property type="project" value="TreeGrafter"/>
</dbReference>
<comment type="subcellular location">
    <subcellularLocation>
        <location evidence="1">Cell outer membrane</location>
    </subcellularLocation>
</comment>
<sequence>MAMDVYDVYQKSLEKESKYQEAIQTYLSKREAKDQGFAGLLPRIELRGSYEKVYQKKKVDSQTSESSADYYQEHYEVKLLQPLFDAEKMALFRKGKREALQAEIELELARQELRLRVVEAFFEALYAQDSLRAYEAQKKATFEFMDQAKKSFEIGTVTANDVYDAESRYELVSVKVMQAEIDLELKRKALEVLTGDPVDFIQPLRSTIKLLPPQPATLKTWLDQAATSNLEVQIQNFSTEIASAELDYNRAGHYPRLEFTASANLDDQSGTMSSFEETGPGQRTNDSYVGLMLTVPIFEGGYVQSKVREAKHAQAASHQKLDDVRKESIEKAREGFINTVVGAKKIETLYSAVTSSQESLRASKLGYGVGVRTAVDVLNAQEQLSSSLRERAKTIYDSIIFSLKLKASVGTLSDEDIMQLRAYTDYSNAPVNNTGF</sequence>
<evidence type="ECO:0000313" key="8">
    <source>
        <dbReference type="EMBL" id="NHN78046.1"/>
    </source>
</evidence>
<dbReference type="GO" id="GO:0015562">
    <property type="term" value="F:efflux transmembrane transporter activity"/>
    <property type="evidence" value="ECO:0007669"/>
    <property type="project" value="InterPro"/>
</dbReference>
<organism evidence="8 9">
    <name type="scientific">Azotobacter chroococcum</name>
    <dbReference type="NCBI Taxonomy" id="353"/>
    <lineage>
        <taxon>Bacteria</taxon>
        <taxon>Pseudomonadati</taxon>
        <taxon>Pseudomonadota</taxon>
        <taxon>Gammaproteobacteria</taxon>
        <taxon>Pseudomonadales</taxon>
        <taxon>Pseudomonadaceae</taxon>
        <taxon>Azotobacter</taxon>
    </lineage>
</organism>
<comment type="caution">
    <text evidence="8">The sequence shown here is derived from an EMBL/GenBank/DDBJ whole genome shotgun (WGS) entry which is preliminary data.</text>
</comment>
<evidence type="ECO:0000256" key="3">
    <source>
        <dbReference type="ARBA" id="ARBA00022448"/>
    </source>
</evidence>
<dbReference type="InterPro" id="IPR003423">
    <property type="entry name" value="OMP_efflux"/>
</dbReference>
<dbReference type="Pfam" id="PF02321">
    <property type="entry name" value="OEP"/>
    <property type="match status" value="2"/>
</dbReference>
<dbReference type="Gene3D" id="1.20.1600.10">
    <property type="entry name" value="Outer membrane efflux proteins (OEP)"/>
    <property type="match status" value="1"/>
</dbReference>
<evidence type="ECO:0000256" key="4">
    <source>
        <dbReference type="ARBA" id="ARBA00022452"/>
    </source>
</evidence>
<keyword evidence="3" id="KW-0813">Transport</keyword>
<evidence type="ECO:0000256" key="2">
    <source>
        <dbReference type="ARBA" id="ARBA00007613"/>
    </source>
</evidence>
<evidence type="ECO:0000256" key="1">
    <source>
        <dbReference type="ARBA" id="ARBA00004442"/>
    </source>
</evidence>
<proteinExistence type="inferred from homology"/>
<dbReference type="InterPro" id="IPR010130">
    <property type="entry name" value="T1SS_OMP_TolC"/>
</dbReference>
<evidence type="ECO:0000313" key="9">
    <source>
        <dbReference type="Proteomes" id="UP000736384"/>
    </source>
</evidence>
<comment type="similarity">
    <text evidence="2">Belongs to the outer membrane factor (OMF) (TC 1.B.17) family.</text>
</comment>
<name>A0AA43Z898_9GAMM</name>
<dbReference type="PANTHER" id="PTHR30026:SF20">
    <property type="entry name" value="OUTER MEMBRANE PROTEIN TOLC"/>
    <property type="match status" value="1"/>
</dbReference>
<dbReference type="EMBL" id="JAAPAP010000008">
    <property type="protein sequence ID" value="NHN78046.1"/>
    <property type="molecule type" value="Genomic_DNA"/>
</dbReference>
<protein>
    <submittedName>
        <fullName evidence="8">TolC family outer membrane protein</fullName>
    </submittedName>
</protein>
<keyword evidence="6" id="KW-0472">Membrane</keyword>
<dbReference type="PANTHER" id="PTHR30026">
    <property type="entry name" value="OUTER MEMBRANE PROTEIN TOLC"/>
    <property type="match status" value="1"/>
</dbReference>
<keyword evidence="7" id="KW-0998">Cell outer membrane</keyword>
<keyword evidence="5" id="KW-0812">Transmembrane</keyword>
<dbReference type="InterPro" id="IPR051906">
    <property type="entry name" value="TolC-like"/>
</dbReference>
<dbReference type="RefSeq" id="WP_165892864.1">
    <property type="nucleotide sequence ID" value="NZ_JAAPAP010000008.1"/>
</dbReference>
<dbReference type="SUPFAM" id="SSF56954">
    <property type="entry name" value="Outer membrane efflux proteins (OEP)"/>
    <property type="match status" value="1"/>
</dbReference>
<reference evidence="8" key="1">
    <citation type="submission" date="2020-03" db="EMBL/GenBank/DDBJ databases">
        <title>Genome assembly of Azotobacter chroococcum W5.</title>
        <authorList>
            <person name="Kannepalli A."/>
        </authorList>
    </citation>
    <scope>NUCLEOTIDE SEQUENCE</scope>
    <source>
        <strain evidence="8">W5</strain>
    </source>
</reference>
<dbReference type="NCBIfam" id="TIGR01844">
    <property type="entry name" value="type_I_sec_TolC"/>
    <property type="match status" value="1"/>
</dbReference>
<evidence type="ECO:0000256" key="5">
    <source>
        <dbReference type="ARBA" id="ARBA00022692"/>
    </source>
</evidence>
<keyword evidence="4" id="KW-1134">Transmembrane beta strand</keyword>
<gene>
    <name evidence="8" type="ORF">HA520_12270</name>
</gene>
<accession>A0AA43Z898</accession>